<dbReference type="EMBL" id="CP059319">
    <property type="protein sequence ID" value="QTH19990.1"/>
    <property type="molecule type" value="Genomic_DNA"/>
</dbReference>
<keyword evidence="2" id="KW-0813">Transport</keyword>
<name>A0A975D1H0_9SPHN</name>
<sequence length="718" mass="77985">MSAPQPREARARPPPVVTVPPSSRLPDMTSMPVGRTRPRFPSLPLPDLQIDSQKLLFSLSSFIAAAITLAIAFSASLPRPWWALLTVYVTAQPMAGAFRPKALYRLGGIATGAAVTLLLVPNLQNSPELLVLCLAAWTGFCIYLAVLDRTPRAFLFQMAAFSTAVISFPYLDDPTNIFETTIARVQEMTVAILCVTAVHALLQPWSATPVIRARVRSFLAHARRWTAEALGSHHTRLENEHRRMLAADVTELGMIAIHLPFDQRWAPATKRRVTALQQQLASILPLASAAANRLDRLRDGGGLPAELEALLDDVSDWLVEEDSPLHQAGALVRRCEAMAEAAEARADWTSLLTASACVRIAEFLAALAASRRLATRIGSPGRPNLKPSSAEPFALARDHGVAALAGLATATAIALYCAVWILLAWPNGSATAAFAALITCSFAAQDDPAPVIGRYLVATLKTFPLAALYLFVILPRVDGYEMLVITLAPTLLWMGYVQADPARSPQALPMFSCFIVAMGFLARFQADFALFINTGLAQLGGIVATLTVTKLFRSANVLWTARRILRSNWAELAQLADIRRPFLADRWTARAIDRLGQVAARMAVAAPGAALHAADGLADLRIGRNIIPIRRSLPYVPHDVRHRLGAVLAGLTVFYDARWRRGHAHPPPAALLEPIDRALRSLLALPLDEPRRRALRALVGMRCNLFPAAPPPPPDAVR</sequence>
<feature type="region of interest" description="Disordered" evidence="7">
    <location>
        <begin position="1"/>
        <end position="33"/>
    </location>
</feature>
<evidence type="ECO:0000256" key="5">
    <source>
        <dbReference type="ARBA" id="ARBA00022989"/>
    </source>
</evidence>
<comment type="subcellular location">
    <subcellularLocation>
        <location evidence="1">Cell membrane</location>
        <topology evidence="1">Multi-pass membrane protein</topology>
    </subcellularLocation>
</comment>
<dbReference type="GO" id="GO:0005886">
    <property type="term" value="C:plasma membrane"/>
    <property type="evidence" value="ECO:0007669"/>
    <property type="project" value="UniProtKB-SubCell"/>
</dbReference>
<feature type="transmembrane region" description="Helical" evidence="8">
    <location>
        <begin position="55"/>
        <end position="75"/>
    </location>
</feature>
<protein>
    <submittedName>
        <fullName evidence="9">FUSC family protein</fullName>
    </submittedName>
</protein>
<dbReference type="InterPro" id="IPR006726">
    <property type="entry name" value="PHBA_efflux_AaeB/fusaric-R"/>
</dbReference>
<dbReference type="GO" id="GO:0022857">
    <property type="term" value="F:transmembrane transporter activity"/>
    <property type="evidence" value="ECO:0007669"/>
    <property type="project" value="InterPro"/>
</dbReference>
<dbReference type="Pfam" id="PF04632">
    <property type="entry name" value="FUSC"/>
    <property type="match status" value="1"/>
</dbReference>
<evidence type="ECO:0000256" key="3">
    <source>
        <dbReference type="ARBA" id="ARBA00022475"/>
    </source>
</evidence>
<feature type="transmembrane region" description="Helical" evidence="8">
    <location>
        <begin position="129"/>
        <end position="146"/>
    </location>
</feature>
<organism evidence="9 10">
    <name type="scientific">Rhizorhabdus wittichii</name>
    <dbReference type="NCBI Taxonomy" id="160791"/>
    <lineage>
        <taxon>Bacteria</taxon>
        <taxon>Pseudomonadati</taxon>
        <taxon>Pseudomonadota</taxon>
        <taxon>Alphaproteobacteria</taxon>
        <taxon>Sphingomonadales</taxon>
        <taxon>Sphingomonadaceae</taxon>
        <taxon>Rhizorhabdus</taxon>
    </lineage>
</organism>
<feature type="transmembrane region" description="Helical" evidence="8">
    <location>
        <begin position="530"/>
        <end position="552"/>
    </location>
</feature>
<evidence type="ECO:0000313" key="9">
    <source>
        <dbReference type="EMBL" id="QTH19990.1"/>
    </source>
</evidence>
<feature type="transmembrane region" description="Helical" evidence="8">
    <location>
        <begin position="480"/>
        <end position="499"/>
    </location>
</feature>
<gene>
    <name evidence="9" type="ORF">HRJ34_16670</name>
</gene>
<feature type="transmembrane region" description="Helical" evidence="8">
    <location>
        <begin position="401"/>
        <end position="422"/>
    </location>
</feature>
<dbReference type="Proteomes" id="UP000664914">
    <property type="component" value="Chromosome"/>
</dbReference>
<keyword evidence="5 8" id="KW-1133">Transmembrane helix</keyword>
<keyword evidence="3" id="KW-1003">Cell membrane</keyword>
<evidence type="ECO:0000256" key="8">
    <source>
        <dbReference type="SAM" id="Phobius"/>
    </source>
</evidence>
<dbReference type="PANTHER" id="PTHR30509">
    <property type="entry name" value="P-HYDROXYBENZOIC ACID EFFLUX PUMP SUBUNIT-RELATED"/>
    <property type="match status" value="1"/>
</dbReference>
<evidence type="ECO:0000256" key="7">
    <source>
        <dbReference type="SAM" id="MobiDB-lite"/>
    </source>
</evidence>
<evidence type="ECO:0000256" key="6">
    <source>
        <dbReference type="ARBA" id="ARBA00023136"/>
    </source>
</evidence>
<dbReference type="AlphaFoldDB" id="A0A975D1H0"/>
<feature type="transmembrane region" description="Helical" evidence="8">
    <location>
        <begin position="103"/>
        <end position="123"/>
    </location>
</feature>
<accession>A0A975D1H0</accession>
<evidence type="ECO:0000256" key="2">
    <source>
        <dbReference type="ARBA" id="ARBA00022448"/>
    </source>
</evidence>
<reference evidence="9" key="1">
    <citation type="submission" date="2020-07" db="EMBL/GenBank/DDBJ databases">
        <authorList>
            <person name="Camacho E."/>
        </authorList>
    </citation>
    <scope>NUCLEOTIDE SEQUENCE</scope>
    <source>
        <strain evidence="9">MPO218</strain>
    </source>
</reference>
<evidence type="ECO:0000313" key="10">
    <source>
        <dbReference type="Proteomes" id="UP000664914"/>
    </source>
</evidence>
<proteinExistence type="predicted"/>
<keyword evidence="6 8" id="KW-0472">Membrane</keyword>
<reference evidence="9" key="2">
    <citation type="submission" date="2021-04" db="EMBL/GenBank/DDBJ databases">
        <title>Isolation and genomic analysis of the ibuprofen-degrading bacterium Sphingomonas strain MPO218.</title>
        <authorList>
            <person name="Aulestia M."/>
            <person name="Flores A."/>
            <person name="Mangas E.L."/>
            <person name="Perez-Pulido A.J."/>
            <person name="Santero E."/>
            <person name="Camacho E.M."/>
        </authorList>
    </citation>
    <scope>NUCLEOTIDE SEQUENCE</scope>
    <source>
        <strain evidence="9">MPO218</strain>
    </source>
</reference>
<evidence type="ECO:0000256" key="4">
    <source>
        <dbReference type="ARBA" id="ARBA00022692"/>
    </source>
</evidence>
<evidence type="ECO:0000256" key="1">
    <source>
        <dbReference type="ARBA" id="ARBA00004651"/>
    </source>
</evidence>
<feature type="transmembrane region" description="Helical" evidence="8">
    <location>
        <begin position="456"/>
        <end position="474"/>
    </location>
</feature>
<feature type="transmembrane region" description="Helical" evidence="8">
    <location>
        <begin position="506"/>
        <end position="524"/>
    </location>
</feature>
<keyword evidence="4 8" id="KW-0812">Transmembrane</keyword>
<feature type="transmembrane region" description="Helical" evidence="8">
    <location>
        <begin position="81"/>
        <end position="98"/>
    </location>
</feature>
<dbReference type="PANTHER" id="PTHR30509:SF9">
    <property type="entry name" value="MULTIDRUG RESISTANCE PROTEIN MDTO"/>
    <property type="match status" value="1"/>
</dbReference>